<dbReference type="EMBL" id="CAJVPL010000024">
    <property type="protein sequence ID" value="CAG8435192.1"/>
    <property type="molecule type" value="Genomic_DNA"/>
</dbReference>
<dbReference type="InterPro" id="IPR032675">
    <property type="entry name" value="LRR_dom_sf"/>
</dbReference>
<dbReference type="OrthoDB" id="2448761at2759"/>
<proteinExistence type="predicted"/>
<gene>
    <name evidence="1" type="ORF">AGERDE_LOCUS480</name>
</gene>
<keyword evidence="2" id="KW-1185">Reference proteome</keyword>
<sequence length="168" mass="19284">MLEKKLVIEKQAVINLNLANCSQLKHLRITNCFLENITLPEQAPQLEYIDLSDNDLNLSKLQVLDINATNIDSGCEYLPTNLLSFTFGSKGKDQDGRQHGRYQVERVKRARVNEVKDKLAPFLALKEGETMEDLAVSENWADNQRKMEAVRRFKQNQVSQIQVNPNRN</sequence>
<evidence type="ECO:0000313" key="2">
    <source>
        <dbReference type="Proteomes" id="UP000789831"/>
    </source>
</evidence>
<accession>A0A9N8V2U4</accession>
<dbReference type="Proteomes" id="UP000789831">
    <property type="component" value="Unassembled WGS sequence"/>
</dbReference>
<dbReference type="SUPFAM" id="SSF52058">
    <property type="entry name" value="L domain-like"/>
    <property type="match status" value="1"/>
</dbReference>
<organism evidence="1 2">
    <name type="scientific">Ambispora gerdemannii</name>
    <dbReference type="NCBI Taxonomy" id="144530"/>
    <lineage>
        <taxon>Eukaryota</taxon>
        <taxon>Fungi</taxon>
        <taxon>Fungi incertae sedis</taxon>
        <taxon>Mucoromycota</taxon>
        <taxon>Glomeromycotina</taxon>
        <taxon>Glomeromycetes</taxon>
        <taxon>Archaeosporales</taxon>
        <taxon>Ambisporaceae</taxon>
        <taxon>Ambispora</taxon>
    </lineage>
</organism>
<comment type="caution">
    <text evidence="1">The sequence shown here is derived from an EMBL/GenBank/DDBJ whole genome shotgun (WGS) entry which is preliminary data.</text>
</comment>
<dbReference type="Gene3D" id="3.80.10.10">
    <property type="entry name" value="Ribonuclease Inhibitor"/>
    <property type="match status" value="1"/>
</dbReference>
<dbReference type="AlphaFoldDB" id="A0A9N8V2U4"/>
<name>A0A9N8V2U4_9GLOM</name>
<evidence type="ECO:0000313" key="1">
    <source>
        <dbReference type="EMBL" id="CAG8435192.1"/>
    </source>
</evidence>
<protein>
    <submittedName>
        <fullName evidence="1">5925_t:CDS:1</fullName>
    </submittedName>
</protein>
<reference evidence="1" key="1">
    <citation type="submission" date="2021-06" db="EMBL/GenBank/DDBJ databases">
        <authorList>
            <person name="Kallberg Y."/>
            <person name="Tangrot J."/>
            <person name="Rosling A."/>
        </authorList>
    </citation>
    <scope>NUCLEOTIDE SEQUENCE</scope>
    <source>
        <strain evidence="1">MT106</strain>
    </source>
</reference>